<evidence type="ECO:0008006" key="4">
    <source>
        <dbReference type="Google" id="ProtNLM"/>
    </source>
</evidence>
<evidence type="ECO:0000313" key="2">
    <source>
        <dbReference type="EMBL" id="TFK94378.1"/>
    </source>
</evidence>
<reference evidence="2 3" key="1">
    <citation type="journal article" date="2019" name="Nat. Ecol. Evol.">
        <title>Megaphylogeny resolves global patterns of mushroom evolution.</title>
        <authorList>
            <person name="Varga T."/>
            <person name="Krizsan K."/>
            <person name="Foldi C."/>
            <person name="Dima B."/>
            <person name="Sanchez-Garcia M."/>
            <person name="Sanchez-Ramirez S."/>
            <person name="Szollosi G.J."/>
            <person name="Szarkandi J.G."/>
            <person name="Papp V."/>
            <person name="Albert L."/>
            <person name="Andreopoulos W."/>
            <person name="Angelini C."/>
            <person name="Antonin V."/>
            <person name="Barry K.W."/>
            <person name="Bougher N.L."/>
            <person name="Buchanan P."/>
            <person name="Buyck B."/>
            <person name="Bense V."/>
            <person name="Catcheside P."/>
            <person name="Chovatia M."/>
            <person name="Cooper J."/>
            <person name="Damon W."/>
            <person name="Desjardin D."/>
            <person name="Finy P."/>
            <person name="Geml J."/>
            <person name="Haridas S."/>
            <person name="Hughes K."/>
            <person name="Justo A."/>
            <person name="Karasinski D."/>
            <person name="Kautmanova I."/>
            <person name="Kiss B."/>
            <person name="Kocsube S."/>
            <person name="Kotiranta H."/>
            <person name="LaButti K.M."/>
            <person name="Lechner B.E."/>
            <person name="Liimatainen K."/>
            <person name="Lipzen A."/>
            <person name="Lukacs Z."/>
            <person name="Mihaltcheva S."/>
            <person name="Morgado L.N."/>
            <person name="Niskanen T."/>
            <person name="Noordeloos M.E."/>
            <person name="Ohm R.A."/>
            <person name="Ortiz-Santana B."/>
            <person name="Ovrebo C."/>
            <person name="Racz N."/>
            <person name="Riley R."/>
            <person name="Savchenko A."/>
            <person name="Shiryaev A."/>
            <person name="Soop K."/>
            <person name="Spirin V."/>
            <person name="Szebenyi C."/>
            <person name="Tomsovsky M."/>
            <person name="Tulloss R.E."/>
            <person name="Uehling J."/>
            <person name="Grigoriev I.V."/>
            <person name="Vagvolgyi C."/>
            <person name="Papp T."/>
            <person name="Martin F.M."/>
            <person name="Miettinen O."/>
            <person name="Hibbett D.S."/>
            <person name="Nagy L.G."/>
        </authorList>
    </citation>
    <scope>NUCLEOTIDE SEQUENCE [LARGE SCALE GENOMIC DNA]</scope>
    <source>
        <strain evidence="2 3">HHB13444</strain>
    </source>
</reference>
<sequence length="492" mass="53001">MLSSLSSRLLAAENDFVSSLIDGEEAMLAFNQRWERLVEDVDVALESTGLDEELASLMHATAERIATLADISADIYVNYNTFTLHLIDQIDSLMLELAIVDDDQVPRLAPPAEKVSARSRSHEISRKRRRASSPDSNLGTCKRARTTASPTYTRKYPRCPPRSPTPPSDPTSDQQTPKSMPPPHCARQDAVTSHSRSCKRRLSASDVSGPPVAVKRLRTGPRVHAVSDSFVPMRSPDVLESVFSSWSSSSPSPCLPPDTSTPLDIQALGIQSDPVMIDAGTTAFGGDFTKFWADTPVDSFPASNDGLDTFLQFLVIPVADSLSAPATNLGTLISLAPPCPLSPSALATLPLESVFDYPDSPSSLASGSSRPVTPLDFANDLEPYIVASDGRVSQVDDGARLPSYAAPFSPFHDEDDAFDPSSLESPFEVHRPDCSFLPSLYAKWATGSGVNDAFPTEEVSSVVGFFDLDPSLPSLSAHDLDPIHCPRLQLCA</sequence>
<organism evidence="2 3">
    <name type="scientific">Polyporus arcularius HHB13444</name>
    <dbReference type="NCBI Taxonomy" id="1314778"/>
    <lineage>
        <taxon>Eukaryota</taxon>
        <taxon>Fungi</taxon>
        <taxon>Dikarya</taxon>
        <taxon>Basidiomycota</taxon>
        <taxon>Agaricomycotina</taxon>
        <taxon>Agaricomycetes</taxon>
        <taxon>Polyporales</taxon>
        <taxon>Polyporaceae</taxon>
        <taxon>Polyporus</taxon>
    </lineage>
</organism>
<protein>
    <recommendedName>
        <fullName evidence="4">Mating-type protein A-alpha/beta 1 N-terminal domain-containing protein</fullName>
    </recommendedName>
</protein>
<evidence type="ECO:0000313" key="3">
    <source>
        <dbReference type="Proteomes" id="UP000308197"/>
    </source>
</evidence>
<dbReference type="EMBL" id="ML210969">
    <property type="protein sequence ID" value="TFK94378.1"/>
    <property type="molecule type" value="Genomic_DNA"/>
</dbReference>
<evidence type="ECO:0000256" key="1">
    <source>
        <dbReference type="SAM" id="MobiDB-lite"/>
    </source>
</evidence>
<dbReference type="InParanoid" id="A0A5C3Q2F6"/>
<dbReference type="STRING" id="1314778.A0A5C3Q2F6"/>
<proteinExistence type="predicted"/>
<feature type="compositionally biased region" description="Pro residues" evidence="1">
    <location>
        <begin position="158"/>
        <end position="169"/>
    </location>
</feature>
<keyword evidence="3" id="KW-1185">Reference proteome</keyword>
<name>A0A5C3Q2F6_9APHY</name>
<feature type="region of interest" description="Disordered" evidence="1">
    <location>
        <begin position="110"/>
        <end position="213"/>
    </location>
</feature>
<dbReference type="Proteomes" id="UP000308197">
    <property type="component" value="Unassembled WGS sequence"/>
</dbReference>
<dbReference type="AlphaFoldDB" id="A0A5C3Q2F6"/>
<accession>A0A5C3Q2F6</accession>
<gene>
    <name evidence="2" type="ORF">K466DRAFT_657746</name>
</gene>